<dbReference type="PANTHER" id="PTHR47813:SF2">
    <property type="entry name" value="UBIQUITIN-LIKE SUPERFAMILY PROTEIN"/>
    <property type="match status" value="1"/>
</dbReference>
<accession>A0ABD3D4W1</accession>
<feature type="region of interest" description="Disordered" evidence="1">
    <location>
        <begin position="27"/>
        <end position="82"/>
    </location>
</feature>
<name>A0ABD3D4W1_9LAMI</name>
<protein>
    <recommendedName>
        <fullName evidence="2">Rad60/SUMO-like domain-containing protein</fullName>
    </recommendedName>
</protein>
<dbReference type="Pfam" id="PF11976">
    <property type="entry name" value="Rad60-SLD"/>
    <property type="match status" value="1"/>
</dbReference>
<feature type="compositionally biased region" description="Basic and acidic residues" evidence="1">
    <location>
        <begin position="41"/>
        <end position="55"/>
    </location>
</feature>
<gene>
    <name evidence="3" type="ORF">CASFOL_020588</name>
</gene>
<feature type="compositionally biased region" description="Acidic residues" evidence="1">
    <location>
        <begin position="58"/>
        <end position="67"/>
    </location>
</feature>
<dbReference type="InterPro" id="IPR029071">
    <property type="entry name" value="Ubiquitin-like_domsf"/>
</dbReference>
<dbReference type="SUPFAM" id="SSF54236">
    <property type="entry name" value="Ubiquitin-like"/>
    <property type="match status" value="1"/>
</dbReference>
<dbReference type="AlphaFoldDB" id="A0ABD3D4W1"/>
<proteinExistence type="predicted"/>
<dbReference type="Proteomes" id="UP001632038">
    <property type="component" value="Unassembled WGS sequence"/>
</dbReference>
<dbReference type="InterPro" id="IPR022617">
    <property type="entry name" value="Rad60/SUMO-like_dom"/>
</dbReference>
<comment type="caution">
    <text evidence="3">The sequence shown here is derived from an EMBL/GenBank/DDBJ whole genome shotgun (WGS) entry which is preliminary data.</text>
</comment>
<evidence type="ECO:0000313" key="3">
    <source>
        <dbReference type="EMBL" id="KAL3636041.1"/>
    </source>
</evidence>
<dbReference type="EMBL" id="JAVIJP010000027">
    <property type="protein sequence ID" value="KAL3636041.1"/>
    <property type="molecule type" value="Genomic_DNA"/>
</dbReference>
<dbReference type="Gene3D" id="3.10.20.90">
    <property type="entry name" value="Phosphatidylinositol 3-kinase Catalytic Subunit, Chain A, domain 1"/>
    <property type="match status" value="1"/>
</dbReference>
<dbReference type="CDD" id="cd01763">
    <property type="entry name" value="Ubl_SUMO_like"/>
    <property type="match status" value="1"/>
</dbReference>
<sequence length="216" mass="25036">MDDPNEEFEPLFDYTRIQPVEFVCIDDDPDDSIFIPKKRKLSDSEEEKKEKKDVNVIDCDDKEDDEKDWLPPPKDLNYNPKTYEEDSTLKALRLKRRELASITESADEMIRAVEESVRKNLSAALQSSPEPKPVTKKTVERSKIVISIQEKETLKQFRVYKDDKFERLFKMYADRSKLDVKNLVFCFDGDKVSPAGTPDSLGMEDDDIIEVNVKSS</sequence>
<feature type="domain" description="Rad60/SUMO-like" evidence="2">
    <location>
        <begin position="144"/>
        <end position="212"/>
    </location>
</feature>
<evidence type="ECO:0000259" key="2">
    <source>
        <dbReference type="Pfam" id="PF11976"/>
    </source>
</evidence>
<evidence type="ECO:0000313" key="4">
    <source>
        <dbReference type="Proteomes" id="UP001632038"/>
    </source>
</evidence>
<dbReference type="PANTHER" id="PTHR47813">
    <property type="entry name" value="UBIQUITIN-LIKE SUPERFAMILY PROTEIN"/>
    <property type="match status" value="1"/>
</dbReference>
<organism evidence="3 4">
    <name type="scientific">Castilleja foliolosa</name>
    <dbReference type="NCBI Taxonomy" id="1961234"/>
    <lineage>
        <taxon>Eukaryota</taxon>
        <taxon>Viridiplantae</taxon>
        <taxon>Streptophyta</taxon>
        <taxon>Embryophyta</taxon>
        <taxon>Tracheophyta</taxon>
        <taxon>Spermatophyta</taxon>
        <taxon>Magnoliopsida</taxon>
        <taxon>eudicotyledons</taxon>
        <taxon>Gunneridae</taxon>
        <taxon>Pentapetalae</taxon>
        <taxon>asterids</taxon>
        <taxon>lamiids</taxon>
        <taxon>Lamiales</taxon>
        <taxon>Orobanchaceae</taxon>
        <taxon>Pedicularideae</taxon>
        <taxon>Castillejinae</taxon>
        <taxon>Castilleja</taxon>
    </lineage>
</organism>
<reference evidence="4" key="1">
    <citation type="journal article" date="2024" name="IScience">
        <title>Strigolactones Initiate the Formation of Haustorium-like Structures in Castilleja.</title>
        <authorList>
            <person name="Buerger M."/>
            <person name="Peterson D."/>
            <person name="Chory J."/>
        </authorList>
    </citation>
    <scope>NUCLEOTIDE SEQUENCE [LARGE SCALE GENOMIC DNA]</scope>
</reference>
<evidence type="ECO:0000256" key="1">
    <source>
        <dbReference type="SAM" id="MobiDB-lite"/>
    </source>
</evidence>
<keyword evidence="4" id="KW-1185">Reference proteome</keyword>